<dbReference type="InterPro" id="IPR009056">
    <property type="entry name" value="Cyt_c-like_dom"/>
</dbReference>
<keyword evidence="5 12" id="KW-0479">Metal-binding</keyword>
<dbReference type="Pfam" id="PF03150">
    <property type="entry name" value="CCP_MauG"/>
    <property type="match status" value="1"/>
</dbReference>
<dbReference type="InterPro" id="IPR026259">
    <property type="entry name" value="MauG/Cytc_peroxidase"/>
</dbReference>
<dbReference type="GO" id="GO:0042597">
    <property type="term" value="C:periplasmic space"/>
    <property type="evidence" value="ECO:0007669"/>
    <property type="project" value="UniProtKB-SubCell"/>
</dbReference>
<evidence type="ECO:0000256" key="1">
    <source>
        <dbReference type="ARBA" id="ARBA00004418"/>
    </source>
</evidence>
<dbReference type="GO" id="GO:0004130">
    <property type="term" value="F:cytochrome-c peroxidase activity"/>
    <property type="evidence" value="ECO:0007669"/>
    <property type="project" value="TreeGrafter"/>
</dbReference>
<evidence type="ECO:0000313" key="17">
    <source>
        <dbReference type="Proteomes" id="UP000236745"/>
    </source>
</evidence>
<evidence type="ECO:0000256" key="5">
    <source>
        <dbReference type="ARBA" id="ARBA00022723"/>
    </source>
</evidence>
<dbReference type="Proteomes" id="UP000236745">
    <property type="component" value="Unassembled WGS sequence"/>
</dbReference>
<evidence type="ECO:0000256" key="9">
    <source>
        <dbReference type="ARBA" id="ARBA00023002"/>
    </source>
</evidence>
<evidence type="ECO:0000256" key="10">
    <source>
        <dbReference type="ARBA" id="ARBA00023004"/>
    </source>
</evidence>
<evidence type="ECO:0000256" key="12">
    <source>
        <dbReference type="PIRSR" id="PIRSR000294-2"/>
    </source>
</evidence>
<dbReference type="InterPro" id="IPR036909">
    <property type="entry name" value="Cyt_c-like_dom_sf"/>
</dbReference>
<dbReference type="FunFam" id="1.10.760.10:FF:000004">
    <property type="entry name" value="Cytochrome c peroxidase"/>
    <property type="match status" value="1"/>
</dbReference>
<reference evidence="16 17" key="1">
    <citation type="submission" date="2016-10" db="EMBL/GenBank/DDBJ databases">
        <authorList>
            <person name="de Groot N.N."/>
        </authorList>
    </citation>
    <scope>NUCLEOTIDE SEQUENCE [LARGE SCALE GENOMIC DNA]</scope>
    <source>
        <strain evidence="16 17">DSM 22012</strain>
    </source>
</reference>
<keyword evidence="6 14" id="KW-0732">Signal</keyword>
<feature type="signal peptide" evidence="14">
    <location>
        <begin position="1"/>
        <end position="25"/>
    </location>
</feature>
<dbReference type="GO" id="GO:0020037">
    <property type="term" value="F:heme binding"/>
    <property type="evidence" value="ECO:0007669"/>
    <property type="project" value="InterPro"/>
</dbReference>
<keyword evidence="8" id="KW-0249">Electron transport</keyword>
<dbReference type="GO" id="GO:0009055">
    <property type="term" value="F:electron transfer activity"/>
    <property type="evidence" value="ECO:0007669"/>
    <property type="project" value="InterPro"/>
</dbReference>
<name>A0A1H5Z3G4_9GAMM</name>
<dbReference type="OrthoDB" id="9805202at2"/>
<evidence type="ECO:0000256" key="6">
    <source>
        <dbReference type="ARBA" id="ARBA00022729"/>
    </source>
</evidence>
<feature type="binding site" description="axial binding residue" evidence="12">
    <location>
        <position position="211"/>
    </location>
    <ligand>
        <name>heme c</name>
        <dbReference type="ChEBI" id="CHEBI:61717"/>
        <label>2</label>
    </ligand>
    <ligandPart>
        <name>Fe</name>
        <dbReference type="ChEBI" id="CHEBI:18248"/>
    </ligandPart>
</feature>
<sequence length="332" mass="36122">MSIKRRLLYAATALSVGAISSLSQANEPIQPIEPVKEVNVALAELGKKLYFDPRLSKSGFISCNSCHNLSMGGTDNLKTSIGHNWQQGPINSPTVLNSSLNLAQFWDGRAADLKEQAGGPIANPGEMAFTHTLAVDLLKSIPGYVHEFRLTFGNDEINIDQVTDAIAEFEKTLVTPDSPFDQWLLGDEDALTADELAGYKLFKDSGCVACHNGEAVGGSSFQKMGVVEPYQTNNEVEGRVAVTGVDADRFMFKVPTLRNVELTYPYFHDGEAQTLTEAVDIMGRLQLGRQFTDGENAQIVAFLKSLTGQQPSFQLPILPPSSENTPPPQPFE</sequence>
<dbReference type="InterPro" id="IPR004852">
    <property type="entry name" value="Di-haem_cyt_c_peroxidsae"/>
</dbReference>
<proteinExistence type="predicted"/>
<keyword evidence="4 11" id="KW-0349">Heme</keyword>
<dbReference type="RefSeq" id="WP_104002858.1">
    <property type="nucleotide sequence ID" value="NZ_FNVQ01000001.1"/>
</dbReference>
<dbReference type="AlphaFoldDB" id="A0A1H5Z3G4"/>
<feature type="chain" id="PRO_5009291229" evidence="14">
    <location>
        <begin position="26"/>
        <end position="332"/>
    </location>
</feature>
<evidence type="ECO:0000259" key="15">
    <source>
        <dbReference type="PROSITE" id="PS51007"/>
    </source>
</evidence>
<keyword evidence="2" id="KW-0813">Transport</keyword>
<gene>
    <name evidence="16" type="ORF">SAMN05444390_1012003</name>
</gene>
<evidence type="ECO:0000256" key="14">
    <source>
        <dbReference type="SAM" id="SignalP"/>
    </source>
</evidence>
<accession>A0A1H5Z3G4</accession>
<feature type="domain" description="Cytochrome c" evidence="15">
    <location>
        <begin position="41"/>
        <end position="149"/>
    </location>
</feature>
<evidence type="ECO:0000256" key="3">
    <source>
        <dbReference type="ARBA" id="ARBA00022559"/>
    </source>
</evidence>
<comment type="PTM">
    <text evidence="11">Binds 2 heme groups per subunit.</text>
</comment>
<keyword evidence="3 16" id="KW-0575">Peroxidase</keyword>
<dbReference type="Gene3D" id="1.10.760.10">
    <property type="entry name" value="Cytochrome c-like domain"/>
    <property type="match status" value="2"/>
</dbReference>
<comment type="subcellular location">
    <subcellularLocation>
        <location evidence="1">Periplasm</location>
    </subcellularLocation>
</comment>
<organism evidence="16 17">
    <name type="scientific">Marinobacterium lutimaris</name>
    <dbReference type="NCBI Taxonomy" id="568106"/>
    <lineage>
        <taxon>Bacteria</taxon>
        <taxon>Pseudomonadati</taxon>
        <taxon>Pseudomonadota</taxon>
        <taxon>Gammaproteobacteria</taxon>
        <taxon>Oceanospirillales</taxon>
        <taxon>Oceanospirillaceae</taxon>
        <taxon>Marinobacterium</taxon>
    </lineage>
</organism>
<evidence type="ECO:0000256" key="2">
    <source>
        <dbReference type="ARBA" id="ARBA00022448"/>
    </source>
</evidence>
<feature type="binding site" description="covalent" evidence="11">
    <location>
        <position position="207"/>
    </location>
    <ligand>
        <name>heme c</name>
        <dbReference type="ChEBI" id="CHEBI:61717"/>
        <label>2</label>
    </ligand>
</feature>
<keyword evidence="17" id="KW-1185">Reference proteome</keyword>
<dbReference type="SUPFAM" id="SSF46626">
    <property type="entry name" value="Cytochrome c"/>
    <property type="match status" value="2"/>
</dbReference>
<dbReference type="GO" id="GO:0046872">
    <property type="term" value="F:metal ion binding"/>
    <property type="evidence" value="ECO:0007669"/>
    <property type="project" value="UniProtKB-KW"/>
</dbReference>
<comment type="cofactor">
    <cofactor evidence="11">
        <name>heme</name>
        <dbReference type="ChEBI" id="CHEBI:30413"/>
    </cofactor>
    <text evidence="11">Binds 2 heme groups.</text>
</comment>
<feature type="binding site" description="covalent" evidence="11">
    <location>
        <position position="66"/>
    </location>
    <ligand>
        <name>heme c</name>
        <dbReference type="ChEBI" id="CHEBI:61717"/>
        <label>1</label>
    </ligand>
</feature>
<feature type="binding site" description="axial binding residue" evidence="12">
    <location>
        <position position="83"/>
    </location>
    <ligand>
        <name>heme c</name>
        <dbReference type="ChEBI" id="CHEBI:61717"/>
        <label>1</label>
    </ligand>
    <ligandPart>
        <name>Fe</name>
        <dbReference type="ChEBI" id="CHEBI:18248"/>
    </ligandPart>
</feature>
<dbReference type="PANTHER" id="PTHR30600">
    <property type="entry name" value="CYTOCHROME C PEROXIDASE-RELATED"/>
    <property type="match status" value="1"/>
</dbReference>
<dbReference type="PROSITE" id="PS51007">
    <property type="entry name" value="CYTC"/>
    <property type="match status" value="2"/>
</dbReference>
<feature type="binding site" description="covalent" evidence="11">
    <location>
        <position position="63"/>
    </location>
    <ligand>
        <name>heme c</name>
        <dbReference type="ChEBI" id="CHEBI:61717"/>
        <label>1</label>
    </ligand>
</feature>
<feature type="region of interest" description="Disordered" evidence="13">
    <location>
        <begin position="313"/>
        <end position="332"/>
    </location>
</feature>
<keyword evidence="10 12" id="KW-0408">Iron</keyword>
<dbReference type="PANTHER" id="PTHR30600:SF7">
    <property type="entry name" value="CYTOCHROME C PEROXIDASE-RELATED"/>
    <property type="match status" value="1"/>
</dbReference>
<feature type="binding site" description="axial binding residue" evidence="12">
    <location>
        <position position="282"/>
    </location>
    <ligand>
        <name>heme c</name>
        <dbReference type="ChEBI" id="CHEBI:61717"/>
        <label>2</label>
    </ligand>
    <ligandPart>
        <name>Fe</name>
        <dbReference type="ChEBI" id="CHEBI:18248"/>
    </ligandPart>
</feature>
<dbReference type="InterPro" id="IPR051395">
    <property type="entry name" value="Cytochrome_c_Peroxidase/MauG"/>
</dbReference>
<feature type="binding site" description="covalent" evidence="11">
    <location>
        <position position="210"/>
    </location>
    <ligand>
        <name>heme c</name>
        <dbReference type="ChEBI" id="CHEBI:61717"/>
        <label>2</label>
    </ligand>
</feature>
<keyword evidence="9" id="KW-0560">Oxidoreductase</keyword>
<evidence type="ECO:0000256" key="8">
    <source>
        <dbReference type="ARBA" id="ARBA00022982"/>
    </source>
</evidence>
<dbReference type="EMBL" id="FNVQ01000001">
    <property type="protein sequence ID" value="SEG30871.1"/>
    <property type="molecule type" value="Genomic_DNA"/>
</dbReference>
<keyword evidence="7" id="KW-0574">Periplasm</keyword>
<evidence type="ECO:0000256" key="11">
    <source>
        <dbReference type="PIRSR" id="PIRSR000294-1"/>
    </source>
</evidence>
<feature type="binding site" description="axial binding residue" evidence="12">
    <location>
        <position position="67"/>
    </location>
    <ligand>
        <name>heme c</name>
        <dbReference type="ChEBI" id="CHEBI:61717"/>
        <label>1</label>
    </ligand>
    <ligandPart>
        <name>Fe</name>
        <dbReference type="ChEBI" id="CHEBI:18248"/>
    </ligandPart>
</feature>
<protein>
    <submittedName>
        <fullName evidence="16">Cytochrome c peroxidase</fullName>
    </submittedName>
</protein>
<evidence type="ECO:0000256" key="7">
    <source>
        <dbReference type="ARBA" id="ARBA00022764"/>
    </source>
</evidence>
<feature type="domain" description="Cytochrome c" evidence="15">
    <location>
        <begin position="193"/>
        <end position="307"/>
    </location>
</feature>
<dbReference type="PIRSF" id="PIRSF000294">
    <property type="entry name" value="Cytochrome-c_peroxidase"/>
    <property type="match status" value="1"/>
</dbReference>
<evidence type="ECO:0000313" key="16">
    <source>
        <dbReference type="EMBL" id="SEG30871.1"/>
    </source>
</evidence>
<evidence type="ECO:0000256" key="13">
    <source>
        <dbReference type="SAM" id="MobiDB-lite"/>
    </source>
</evidence>
<dbReference type="Pfam" id="PF00034">
    <property type="entry name" value="Cytochrom_C"/>
    <property type="match status" value="1"/>
</dbReference>
<evidence type="ECO:0000256" key="4">
    <source>
        <dbReference type="ARBA" id="ARBA00022617"/>
    </source>
</evidence>